<feature type="transmembrane region" description="Helical" evidence="10">
    <location>
        <begin position="273"/>
        <end position="296"/>
    </location>
</feature>
<proteinExistence type="inferred from homology"/>
<evidence type="ECO:0000256" key="7">
    <source>
        <dbReference type="ARBA" id="ARBA00022825"/>
    </source>
</evidence>
<reference evidence="13 14" key="1">
    <citation type="journal article" date="2009" name="Nat. Biotechnol.">
        <title>Genome sequence of the recombinant protein production host Pichia pastoris.</title>
        <authorList>
            <person name="De Schutter K."/>
            <person name="Lin Y.C."/>
            <person name="Tiels P."/>
            <person name="Van Hecke A."/>
            <person name="Glinka S."/>
            <person name="Weber-Lehmann J."/>
            <person name="Rouze P."/>
            <person name="Van de Peer Y."/>
            <person name="Callewaert N."/>
        </authorList>
    </citation>
    <scope>NUCLEOTIDE SEQUENCE [LARGE SCALE GENOMIC DNA]</scope>
    <source>
        <strain evidence="14">GS115 / ATCC 20864</strain>
    </source>
</reference>
<evidence type="ECO:0000256" key="8">
    <source>
        <dbReference type="ARBA" id="ARBA00022989"/>
    </source>
</evidence>
<feature type="transmembrane region" description="Helical" evidence="10">
    <location>
        <begin position="537"/>
        <end position="556"/>
    </location>
</feature>
<feature type="region of interest" description="Disordered" evidence="11">
    <location>
        <begin position="1"/>
        <end position="63"/>
    </location>
</feature>
<keyword evidence="14" id="KW-1185">Reference proteome</keyword>
<feature type="transmembrane region" description="Helical" evidence="10">
    <location>
        <begin position="154"/>
        <end position="174"/>
    </location>
</feature>
<keyword evidence="7 10" id="KW-0720">Serine protease</keyword>
<dbReference type="InterPro" id="IPR002610">
    <property type="entry name" value="Peptidase_S54_rhomboid-like"/>
</dbReference>
<feature type="domain" description="Peptidase S54 rhomboid" evidence="12">
    <location>
        <begin position="264"/>
        <end position="413"/>
    </location>
</feature>
<dbReference type="GeneID" id="8200286"/>
<dbReference type="SUPFAM" id="SSF144091">
    <property type="entry name" value="Rhomboid-like"/>
    <property type="match status" value="1"/>
</dbReference>
<dbReference type="GO" id="GO:0016020">
    <property type="term" value="C:membrane"/>
    <property type="evidence" value="ECO:0007669"/>
    <property type="project" value="UniProtKB-SubCell"/>
</dbReference>
<evidence type="ECO:0000256" key="3">
    <source>
        <dbReference type="ARBA" id="ARBA00009045"/>
    </source>
</evidence>
<keyword evidence="6 10" id="KW-0378">Hydrolase</keyword>
<evidence type="ECO:0000256" key="5">
    <source>
        <dbReference type="ARBA" id="ARBA00022692"/>
    </source>
</evidence>
<evidence type="ECO:0000313" key="13">
    <source>
        <dbReference type="EMBL" id="CAY70995.1"/>
    </source>
</evidence>
<accession>C4R609</accession>
<evidence type="ECO:0000256" key="2">
    <source>
        <dbReference type="ARBA" id="ARBA00004141"/>
    </source>
</evidence>
<dbReference type="InterPro" id="IPR035952">
    <property type="entry name" value="Rhomboid-like_sf"/>
</dbReference>
<feature type="transmembrane region" description="Helical" evidence="10">
    <location>
        <begin position="455"/>
        <end position="477"/>
    </location>
</feature>
<dbReference type="EMBL" id="FN392321">
    <property type="protein sequence ID" value="CAY70995.1"/>
    <property type="molecule type" value="Genomic_DNA"/>
</dbReference>
<dbReference type="OMA" id="PIMIKPQ"/>
<dbReference type="InParanoid" id="C4R609"/>
<dbReference type="eggNOG" id="KOG2289">
    <property type="taxonomic scope" value="Eukaryota"/>
</dbReference>
<evidence type="ECO:0000259" key="12">
    <source>
        <dbReference type="Pfam" id="PF01694"/>
    </source>
</evidence>
<keyword evidence="4 10" id="KW-0645">Protease</keyword>
<feature type="transmembrane region" description="Helical" evidence="10">
    <location>
        <begin position="372"/>
        <end position="390"/>
    </location>
</feature>
<feature type="compositionally biased region" description="Polar residues" evidence="11">
    <location>
        <begin position="54"/>
        <end position="63"/>
    </location>
</feature>
<comment type="catalytic activity">
    <reaction evidence="1 10">
        <text>Cleaves type-1 transmembrane domains using a catalytic dyad composed of serine and histidine that are contributed by different transmembrane domains.</text>
        <dbReference type="EC" id="3.4.21.105"/>
    </reaction>
</comment>
<evidence type="ECO:0000256" key="10">
    <source>
        <dbReference type="RuleBase" id="RU362115"/>
    </source>
</evidence>
<dbReference type="GO" id="GO:0004252">
    <property type="term" value="F:serine-type endopeptidase activity"/>
    <property type="evidence" value="ECO:0007669"/>
    <property type="project" value="InterPro"/>
</dbReference>
<dbReference type="Pfam" id="PF01694">
    <property type="entry name" value="Rhomboid"/>
    <property type="match status" value="1"/>
</dbReference>
<keyword evidence="9 10" id="KW-0472">Membrane</keyword>
<keyword evidence="8 10" id="KW-1133">Transmembrane helix</keyword>
<evidence type="ECO:0000256" key="9">
    <source>
        <dbReference type="ARBA" id="ARBA00023136"/>
    </source>
</evidence>
<evidence type="ECO:0000256" key="4">
    <source>
        <dbReference type="ARBA" id="ARBA00022670"/>
    </source>
</evidence>
<protein>
    <recommendedName>
        <fullName evidence="10">Rhomboid-type serine protease</fullName>
        <ecNumber evidence="10">3.4.21.105</ecNumber>
    </recommendedName>
</protein>
<dbReference type="PANTHER" id="PTHR22936">
    <property type="entry name" value="RHOMBOID-RELATED"/>
    <property type="match status" value="1"/>
</dbReference>
<dbReference type="GO" id="GO:0006508">
    <property type="term" value="P:proteolysis"/>
    <property type="evidence" value="ECO:0007669"/>
    <property type="project" value="UniProtKB-KW"/>
</dbReference>
<evidence type="ECO:0000256" key="1">
    <source>
        <dbReference type="ARBA" id="ARBA00000156"/>
    </source>
</evidence>
<evidence type="ECO:0000313" key="14">
    <source>
        <dbReference type="Proteomes" id="UP000000314"/>
    </source>
</evidence>
<dbReference type="Proteomes" id="UP000000314">
    <property type="component" value="Chromosome 3"/>
</dbReference>
<dbReference type="EC" id="3.4.21.105" evidence="10"/>
<comment type="similarity">
    <text evidence="3 10">Belongs to the peptidase S54 family.</text>
</comment>
<organism evidence="13 14">
    <name type="scientific">Komagataella phaffii (strain GS115 / ATCC 20864)</name>
    <name type="common">Yeast</name>
    <name type="synonym">Pichia pastoris</name>
    <dbReference type="NCBI Taxonomy" id="644223"/>
    <lineage>
        <taxon>Eukaryota</taxon>
        <taxon>Fungi</taxon>
        <taxon>Dikarya</taxon>
        <taxon>Ascomycota</taxon>
        <taxon>Saccharomycotina</taxon>
        <taxon>Pichiomycetes</taxon>
        <taxon>Pichiales</taxon>
        <taxon>Pichiaceae</taxon>
        <taxon>Komagataella</taxon>
    </lineage>
</organism>
<evidence type="ECO:0000256" key="11">
    <source>
        <dbReference type="SAM" id="MobiDB-lite"/>
    </source>
</evidence>
<feature type="transmembrane region" description="Helical" evidence="10">
    <location>
        <begin position="396"/>
        <end position="413"/>
    </location>
</feature>
<dbReference type="KEGG" id="ppa:PAS_chr3_0934"/>
<feature type="region of interest" description="Disordered" evidence="11">
    <location>
        <begin position="517"/>
        <end position="537"/>
    </location>
</feature>
<gene>
    <name evidence="13" type="ordered locus">PAS_chr3_0934</name>
</gene>
<feature type="compositionally biased region" description="Basic and acidic residues" evidence="11">
    <location>
        <begin position="22"/>
        <end position="34"/>
    </location>
</feature>
<evidence type="ECO:0000256" key="6">
    <source>
        <dbReference type="ARBA" id="ARBA00022801"/>
    </source>
</evidence>
<feature type="transmembrane region" description="Helical" evidence="10">
    <location>
        <begin position="308"/>
        <end position="326"/>
    </location>
</feature>
<comment type="subcellular location">
    <subcellularLocation>
        <location evidence="2 10">Membrane</location>
        <topology evidence="2 10">Multi-pass membrane protein</topology>
    </subcellularLocation>
</comment>
<comment type="caution">
    <text evidence="10">Lacks conserved residue(s) required for the propagation of feature annotation.</text>
</comment>
<dbReference type="InterPro" id="IPR022764">
    <property type="entry name" value="Peptidase_S54_rhomboid_dom"/>
</dbReference>
<dbReference type="Gene3D" id="1.20.1540.10">
    <property type="entry name" value="Rhomboid-like"/>
    <property type="match status" value="1"/>
</dbReference>
<dbReference type="STRING" id="644223.C4R609"/>
<dbReference type="AlphaFoldDB" id="C4R609"/>
<keyword evidence="5 10" id="KW-0812">Transmembrane</keyword>
<comment type="function">
    <text evidence="10">Serine protease involved in intramembrane proteolysis.</text>
</comment>
<feature type="transmembrane region" description="Helical" evidence="10">
    <location>
        <begin position="332"/>
        <end position="351"/>
    </location>
</feature>
<sequence>MNPNIPPVQSYHEFMSRSNRSHQTECDSLKRSDTDISSSTTNDSRDFLTPRGSPFQNNTYSQSLAQPRPVFDEQFQAYNRNPYQQPYQRGAPWEYYNRQADYPTNPSGESQQFIPNVSAPLPPPPIMNRRYSGLPKNPQEQDSSRFGWFKRHNFAYFTIFITLVDISVFIYELAKAGSYHNGNPFQTQPYFNPMLGPSSYVQISLGSRYLPCMTSIPGYTDNVNQLWPCPNSTTYETNVCSLEELCSFGGFKQVDSATGQPLPDQWWRMITPMFLHAGFIHIIFNLLLQMTLAYNIERVIGPIRYGTIYLASGVAGFVLGSNFSPVGVSSTGASGALLGVMAVNILLLITTKSTAHFGGVKGKQVPVRNFKVILIVSIVELVIIFFLGLLPGLDNFAHIGGFAMGLLLGLTLIDDPFFVYDKGYYNKIYTERTSQKEKLKNWSSHLKTSRHSTKFFIWLLVRVAALVTAILYFYFLIHNFQKKGSESSDSCRWCKYINCLPVNGWCDYGNVQTQGTSSSASDSSSGSSSDSSSGSSVSSGITIALVGLTQAFFSYYRDLIVA</sequence>
<dbReference type="HOGENOM" id="CLU_022618_0_1_1"/>
<dbReference type="PANTHER" id="PTHR22936:SF69">
    <property type="entry name" value="RHOMBOID-LIKE PROTEIN"/>
    <property type="match status" value="1"/>
</dbReference>
<dbReference type="RefSeq" id="XP_002493174.1">
    <property type="nucleotide sequence ID" value="XM_002493129.1"/>
</dbReference>
<name>C4R609_KOMPG</name>
<dbReference type="OrthoDB" id="2146116at2759"/>